<dbReference type="GO" id="GO:0007059">
    <property type="term" value="P:chromosome segregation"/>
    <property type="evidence" value="ECO:0007669"/>
    <property type="project" value="UniProtKB-KW"/>
</dbReference>
<proteinExistence type="inferred from homology"/>
<sequence length="308" mass="34265">MTDKDAARKTRPLSLGRGLSALLGSEAEDYAALDKVRSSKDVPIELLRPNRYQPRHHFAEDHLEDLVNSIREKGILQPILVRRLIDEPDQYEIIAGERRWRAAQRAKLHRVPVVIRDYTDGEALEVAIIENVQRADLSPIEEALGYERLMREFGHTQEQIGQLVGKSRSHVANLLRLLTLPPPVQEMLGDGRLSMGHARALINAEDPVTLARQILDQQLNVRATEDLVRIGRAVGKDVAPKDVTAKARGGQSGGDKDPDTLALERDLSVGTGLRVAINDRGDGAGGQLVIDYKTLDQLDEVCRRLCQR</sequence>
<dbReference type="Gene3D" id="3.90.1530.30">
    <property type="match status" value="1"/>
</dbReference>
<gene>
    <name evidence="7" type="ORF">NYP16_00265</name>
</gene>
<dbReference type="InterPro" id="IPR036086">
    <property type="entry name" value="ParB/Sulfiredoxin_sf"/>
</dbReference>
<accession>A0A9X3Z5T4</accession>
<evidence type="ECO:0000256" key="3">
    <source>
        <dbReference type="ARBA" id="ARBA00023125"/>
    </source>
</evidence>
<dbReference type="Pfam" id="PF02195">
    <property type="entry name" value="ParB_N"/>
    <property type="match status" value="1"/>
</dbReference>
<dbReference type="Pfam" id="PF17762">
    <property type="entry name" value="HTH_ParB"/>
    <property type="match status" value="1"/>
</dbReference>
<feature type="region of interest" description="Disordered" evidence="5">
    <location>
        <begin position="241"/>
        <end position="261"/>
    </location>
</feature>
<reference evidence="7" key="1">
    <citation type="submission" date="2022-08" db="EMBL/GenBank/DDBJ databases">
        <authorList>
            <person name="Vandamme P."/>
            <person name="Hettiarachchi A."/>
            <person name="Peeters C."/>
            <person name="Cnockaert M."/>
            <person name="Carlier A."/>
        </authorList>
    </citation>
    <scope>NUCLEOTIDE SEQUENCE</scope>
    <source>
        <strain evidence="7">LMG 31809</strain>
    </source>
</reference>
<evidence type="ECO:0000256" key="1">
    <source>
        <dbReference type="ARBA" id="ARBA00006295"/>
    </source>
</evidence>
<name>A0A9X3Z5T4_9PROT</name>
<comment type="similarity">
    <text evidence="1">Belongs to the ParB family.</text>
</comment>
<dbReference type="EMBL" id="JANWOI010000001">
    <property type="protein sequence ID" value="MDA5192392.1"/>
    <property type="molecule type" value="Genomic_DNA"/>
</dbReference>
<dbReference type="InterPro" id="IPR050336">
    <property type="entry name" value="Chromosome_partition/occlusion"/>
</dbReference>
<evidence type="ECO:0000256" key="2">
    <source>
        <dbReference type="ARBA" id="ARBA00022829"/>
    </source>
</evidence>
<dbReference type="Gene3D" id="1.10.10.2830">
    <property type="match status" value="1"/>
</dbReference>
<dbReference type="FunFam" id="1.10.10.2830:FF:000001">
    <property type="entry name" value="Chromosome partitioning protein ParB"/>
    <property type="match status" value="1"/>
</dbReference>
<comment type="caution">
    <text evidence="7">The sequence shown here is derived from an EMBL/GenBank/DDBJ whole genome shotgun (WGS) entry which is preliminary data.</text>
</comment>
<dbReference type="PANTHER" id="PTHR33375">
    <property type="entry name" value="CHROMOSOME-PARTITIONING PROTEIN PARB-RELATED"/>
    <property type="match status" value="1"/>
</dbReference>
<dbReference type="InterPro" id="IPR057240">
    <property type="entry name" value="ParB_dimer_C"/>
</dbReference>
<dbReference type="AlphaFoldDB" id="A0A9X3Z5T4"/>
<keyword evidence="3" id="KW-0238">DNA-binding</keyword>
<evidence type="ECO:0000313" key="8">
    <source>
        <dbReference type="Proteomes" id="UP001141619"/>
    </source>
</evidence>
<dbReference type="InterPro" id="IPR041468">
    <property type="entry name" value="HTH_ParB/Spo0J"/>
</dbReference>
<keyword evidence="8" id="KW-1185">Reference proteome</keyword>
<evidence type="ECO:0000256" key="5">
    <source>
        <dbReference type="SAM" id="MobiDB-lite"/>
    </source>
</evidence>
<organism evidence="7 8">
    <name type="scientific">Govanella unica</name>
    <dbReference type="NCBI Taxonomy" id="2975056"/>
    <lineage>
        <taxon>Bacteria</taxon>
        <taxon>Pseudomonadati</taxon>
        <taxon>Pseudomonadota</taxon>
        <taxon>Alphaproteobacteria</taxon>
        <taxon>Emcibacterales</taxon>
        <taxon>Govanellaceae</taxon>
        <taxon>Govanella</taxon>
    </lineage>
</organism>
<evidence type="ECO:0000259" key="6">
    <source>
        <dbReference type="SMART" id="SM00470"/>
    </source>
</evidence>
<dbReference type="GO" id="GO:0045881">
    <property type="term" value="P:positive regulation of sporulation resulting in formation of a cellular spore"/>
    <property type="evidence" value="ECO:0007669"/>
    <property type="project" value="TreeGrafter"/>
</dbReference>
<dbReference type="InterPro" id="IPR004437">
    <property type="entry name" value="ParB/RepB/Spo0J"/>
</dbReference>
<dbReference type="RefSeq" id="WP_274942101.1">
    <property type="nucleotide sequence ID" value="NZ_JANWOI010000001.1"/>
</dbReference>
<reference evidence="7" key="2">
    <citation type="journal article" date="2023" name="Syst. Appl. Microbiol.">
        <title>Govania unica gen. nov., sp. nov., a rare biosphere bacterium that represents a novel family in the class Alphaproteobacteria.</title>
        <authorList>
            <person name="Vandamme P."/>
            <person name="Peeters C."/>
            <person name="Hettiarachchi A."/>
            <person name="Cnockaert M."/>
            <person name="Carlier A."/>
        </authorList>
    </citation>
    <scope>NUCLEOTIDE SEQUENCE</scope>
    <source>
        <strain evidence="7">LMG 31809</strain>
    </source>
</reference>
<comment type="function">
    <text evidence="4">Involved in chromosome partition. Localize to both poles of the predivisional cell following completion of DNA replication. Binds to the DNA origin of replication.</text>
</comment>
<dbReference type="SMART" id="SM00470">
    <property type="entry name" value="ParB"/>
    <property type="match status" value="1"/>
</dbReference>
<dbReference type="PANTHER" id="PTHR33375:SF1">
    <property type="entry name" value="CHROMOSOME-PARTITIONING PROTEIN PARB-RELATED"/>
    <property type="match status" value="1"/>
</dbReference>
<evidence type="ECO:0000256" key="4">
    <source>
        <dbReference type="ARBA" id="ARBA00025472"/>
    </source>
</evidence>
<dbReference type="GO" id="GO:0003677">
    <property type="term" value="F:DNA binding"/>
    <property type="evidence" value="ECO:0007669"/>
    <property type="project" value="UniProtKB-KW"/>
</dbReference>
<dbReference type="Pfam" id="PF23552">
    <property type="entry name" value="ParB_C"/>
    <property type="match status" value="1"/>
</dbReference>
<dbReference type="Proteomes" id="UP001141619">
    <property type="component" value="Unassembled WGS sequence"/>
</dbReference>
<evidence type="ECO:0000313" key="7">
    <source>
        <dbReference type="EMBL" id="MDA5192392.1"/>
    </source>
</evidence>
<dbReference type="NCBIfam" id="TIGR00180">
    <property type="entry name" value="parB_part"/>
    <property type="match status" value="1"/>
</dbReference>
<dbReference type="CDD" id="cd16393">
    <property type="entry name" value="SPO0J_N"/>
    <property type="match status" value="1"/>
</dbReference>
<dbReference type="FunFam" id="3.90.1530.30:FF:000001">
    <property type="entry name" value="Chromosome partitioning protein ParB"/>
    <property type="match status" value="1"/>
</dbReference>
<dbReference type="SUPFAM" id="SSF110849">
    <property type="entry name" value="ParB/Sulfiredoxin"/>
    <property type="match status" value="1"/>
</dbReference>
<protein>
    <submittedName>
        <fullName evidence="7">ParB/RepB/Spo0J family partition protein</fullName>
    </submittedName>
</protein>
<dbReference type="InterPro" id="IPR003115">
    <property type="entry name" value="ParB_N"/>
</dbReference>
<keyword evidence="2" id="KW-0159">Chromosome partition</keyword>
<feature type="domain" description="ParB-like N-terminal" evidence="6">
    <location>
        <begin position="40"/>
        <end position="132"/>
    </location>
</feature>
<dbReference type="GO" id="GO:0005694">
    <property type="term" value="C:chromosome"/>
    <property type="evidence" value="ECO:0007669"/>
    <property type="project" value="TreeGrafter"/>
</dbReference>